<dbReference type="PROSITE" id="PS50294">
    <property type="entry name" value="WD_REPEATS_REGION"/>
    <property type="match status" value="2"/>
</dbReference>
<dbReference type="GO" id="GO:0032797">
    <property type="term" value="C:SMN complex"/>
    <property type="evidence" value="ECO:0007669"/>
    <property type="project" value="TreeGrafter"/>
</dbReference>
<evidence type="ECO:0000256" key="2">
    <source>
        <dbReference type="ARBA" id="ARBA00022664"/>
    </source>
</evidence>
<protein>
    <recommendedName>
        <fullName evidence="6">Serine-threonine kinase receptor-associated protein</fullName>
    </recommendedName>
</protein>
<feature type="repeat" description="WD" evidence="7">
    <location>
        <begin position="281"/>
        <end position="316"/>
    </location>
</feature>
<dbReference type="PANTHER" id="PTHR19877:SF13">
    <property type="entry name" value="SERINE-THREONINE KINASE RECEPTOR-ASSOCIATED PROTEIN"/>
    <property type="match status" value="1"/>
</dbReference>
<gene>
    <name evidence="8" type="ORF">CCUR1050_LOCUS17540</name>
</gene>
<dbReference type="Pfam" id="PF00400">
    <property type="entry name" value="WD40"/>
    <property type="match status" value="4"/>
</dbReference>
<keyword evidence="4" id="KW-0508">mRNA splicing</keyword>
<dbReference type="InterPro" id="IPR020472">
    <property type="entry name" value="WD40_PAC1"/>
</dbReference>
<dbReference type="GO" id="GO:0003723">
    <property type="term" value="F:RNA binding"/>
    <property type="evidence" value="ECO:0007669"/>
    <property type="project" value="TreeGrafter"/>
</dbReference>
<accession>A0A7S0QHZ0</accession>
<name>A0A7S0QHZ0_9CRYP</name>
<dbReference type="SUPFAM" id="SSF50978">
    <property type="entry name" value="WD40 repeat-like"/>
    <property type="match status" value="1"/>
</dbReference>
<dbReference type="InterPro" id="IPR019775">
    <property type="entry name" value="WD40_repeat_CS"/>
</dbReference>
<organism evidence="8">
    <name type="scientific">Cryptomonas curvata</name>
    <dbReference type="NCBI Taxonomy" id="233186"/>
    <lineage>
        <taxon>Eukaryota</taxon>
        <taxon>Cryptophyceae</taxon>
        <taxon>Cryptomonadales</taxon>
        <taxon>Cryptomonadaceae</taxon>
        <taxon>Cryptomonas</taxon>
    </lineage>
</organism>
<evidence type="ECO:0000256" key="6">
    <source>
        <dbReference type="ARBA" id="ARBA00040390"/>
    </source>
</evidence>
<dbReference type="PROSITE" id="PS50082">
    <property type="entry name" value="WD_REPEATS_2"/>
    <property type="match status" value="3"/>
</dbReference>
<dbReference type="SMART" id="SM00320">
    <property type="entry name" value="WD40"/>
    <property type="match status" value="5"/>
</dbReference>
<dbReference type="EMBL" id="HBEZ01031609">
    <property type="protein sequence ID" value="CAD8639856.1"/>
    <property type="molecule type" value="Transcribed_RNA"/>
</dbReference>
<feature type="repeat" description="WD" evidence="7">
    <location>
        <begin position="140"/>
        <end position="181"/>
    </location>
</feature>
<feature type="repeat" description="WD" evidence="7">
    <location>
        <begin position="57"/>
        <end position="98"/>
    </location>
</feature>
<dbReference type="Gene3D" id="2.130.10.10">
    <property type="entry name" value="YVTN repeat-like/Quinoprotein amine dehydrogenase"/>
    <property type="match status" value="1"/>
</dbReference>
<dbReference type="InterPro" id="IPR001680">
    <property type="entry name" value="WD40_rpt"/>
</dbReference>
<keyword evidence="3" id="KW-0677">Repeat</keyword>
<dbReference type="PROSITE" id="PS00678">
    <property type="entry name" value="WD_REPEATS_1"/>
    <property type="match status" value="1"/>
</dbReference>
<keyword evidence="2" id="KW-0507">mRNA processing</keyword>
<comment type="similarity">
    <text evidence="5">Belongs to the WD repeat STRAP family.</text>
</comment>
<reference evidence="8" key="1">
    <citation type="submission" date="2021-01" db="EMBL/GenBank/DDBJ databases">
        <authorList>
            <person name="Corre E."/>
            <person name="Pelletier E."/>
            <person name="Niang G."/>
            <person name="Scheremetjew M."/>
            <person name="Finn R."/>
            <person name="Kale V."/>
            <person name="Holt S."/>
            <person name="Cochrane G."/>
            <person name="Meng A."/>
            <person name="Brown T."/>
            <person name="Cohen L."/>
        </authorList>
    </citation>
    <scope>NUCLEOTIDE SEQUENCE</scope>
    <source>
        <strain evidence="8">CCAP979/52</strain>
    </source>
</reference>
<dbReference type="PRINTS" id="PR00320">
    <property type="entry name" value="GPROTEINBRPT"/>
</dbReference>
<evidence type="ECO:0000256" key="5">
    <source>
        <dbReference type="ARBA" id="ARBA00038394"/>
    </source>
</evidence>
<dbReference type="GO" id="GO:0000387">
    <property type="term" value="P:spliceosomal snRNP assembly"/>
    <property type="evidence" value="ECO:0007669"/>
    <property type="project" value="TreeGrafter"/>
</dbReference>
<dbReference type="PANTHER" id="PTHR19877">
    <property type="entry name" value="EUKARYOTIC TRANSLATION INITIATION FACTOR 3 SUBUNIT I"/>
    <property type="match status" value="1"/>
</dbReference>
<dbReference type="InterPro" id="IPR015943">
    <property type="entry name" value="WD40/YVTN_repeat-like_dom_sf"/>
</dbReference>
<evidence type="ECO:0000256" key="3">
    <source>
        <dbReference type="ARBA" id="ARBA00022737"/>
    </source>
</evidence>
<evidence type="ECO:0000256" key="7">
    <source>
        <dbReference type="PROSITE-ProRule" id="PRU00221"/>
    </source>
</evidence>
<evidence type="ECO:0000256" key="1">
    <source>
        <dbReference type="ARBA" id="ARBA00022574"/>
    </source>
</evidence>
<proteinExistence type="inferred from homology"/>
<evidence type="ECO:0000256" key="4">
    <source>
        <dbReference type="ARBA" id="ARBA00023187"/>
    </source>
</evidence>
<keyword evidence="1 7" id="KW-0853">WD repeat</keyword>
<evidence type="ECO:0000313" key="8">
    <source>
        <dbReference type="EMBL" id="CAD8639856.1"/>
    </source>
</evidence>
<dbReference type="AlphaFoldDB" id="A0A7S0QHZ0"/>
<sequence length="316" mass="34119">MEGTVSQAPLVCPGHSRGVVQVSYSKVTPDGLFLISACLDAKPMLRRGETGDWIGTFEGHKGAVWSARLDTPALRAATGSADFSARLWDALSGEELHSFNCSHIVKSVDFSPDSKQLLCGGKFKKLKTFDLEKAAPLLELDGHTAGVKSALFLPCGTKAVSGGEDKVLRVWDLKSKTQIKQYEVQKEITSLQLSSDGEIATFTAGTQVHFWSTQTLDMVKTLDCPIVNPTLGGSVAVKDITSASLSPNRKRFIAGGPADQAWPDPWVHVFDYETGAELECLKGHHGHVWDVAYAPDGETYASGADDGTIRIWKSEP</sequence>
<dbReference type="InterPro" id="IPR036322">
    <property type="entry name" value="WD40_repeat_dom_sf"/>
</dbReference>
<dbReference type="CDD" id="cd00200">
    <property type="entry name" value="WD40"/>
    <property type="match status" value="1"/>
</dbReference>